<accession>A0A8S5PRB9</accession>
<name>A0A8S5PRB9_9CAUD</name>
<proteinExistence type="predicted"/>
<dbReference type="Pfam" id="PF20536">
    <property type="entry name" value="DUF6751"/>
    <property type="match status" value="1"/>
</dbReference>
<protein>
    <submittedName>
        <fullName evidence="1">Uncharacterized protein</fullName>
    </submittedName>
</protein>
<evidence type="ECO:0000313" key="1">
    <source>
        <dbReference type="EMBL" id="DAE09622.1"/>
    </source>
</evidence>
<organism evidence="1">
    <name type="scientific">Siphoviridae sp. ctDtx1</name>
    <dbReference type="NCBI Taxonomy" id="2825391"/>
    <lineage>
        <taxon>Viruses</taxon>
        <taxon>Duplodnaviria</taxon>
        <taxon>Heunggongvirae</taxon>
        <taxon>Uroviricota</taxon>
        <taxon>Caudoviricetes</taxon>
    </lineage>
</organism>
<dbReference type="InterPro" id="IPR046639">
    <property type="entry name" value="DUF6751"/>
</dbReference>
<sequence length="137" mass="15586">MAVLFKNADITIYNRYTDASSGVDKYQRTVIKGVNWQGKRNGTVSDKGLLLADSTLIFVDKLDNYVSPKRFNKLSDEERHKYFTFDSNGDKIVKGEVDFEVTGVKPFRIADLENEFDDVINIKSVNPLSDHFEIEGV</sequence>
<dbReference type="EMBL" id="BK015489">
    <property type="protein sequence ID" value="DAE09622.1"/>
    <property type="molecule type" value="Genomic_DNA"/>
</dbReference>
<reference evidence="1" key="1">
    <citation type="journal article" date="2021" name="Proc. Natl. Acad. Sci. U.S.A.">
        <title>A Catalog of Tens of Thousands of Viruses from Human Metagenomes Reveals Hidden Associations with Chronic Diseases.</title>
        <authorList>
            <person name="Tisza M.J."/>
            <person name="Buck C.B."/>
        </authorList>
    </citation>
    <scope>NUCLEOTIDE SEQUENCE</scope>
    <source>
        <strain evidence="1">CtDtx1</strain>
    </source>
</reference>